<keyword evidence="2" id="KW-1185">Reference proteome</keyword>
<evidence type="ECO:0000313" key="2">
    <source>
        <dbReference type="Proteomes" id="UP000198623"/>
    </source>
</evidence>
<accession>A0A1I2ULC7</accession>
<sequence length="163" mass="17899">MNTENFQKSTAYLDGALMSLDGDKVIIISFGSQQERFYVSDSGEVNRCGEQGPVNGNENDFERYRMAFLEALMDGGSLIVRQIGVGKLQLPTELGGVIIPLDFLSSAKVGPKGIRSMRAGELKKIYKEGADGAVEYHDFPSQDQVKIAMLKLIETEKDESTVV</sequence>
<protein>
    <submittedName>
        <fullName evidence="1">Uncharacterized protein</fullName>
    </submittedName>
</protein>
<evidence type="ECO:0000313" key="1">
    <source>
        <dbReference type="EMBL" id="SFG77853.1"/>
    </source>
</evidence>
<dbReference type="RefSeq" id="WP_090729453.1">
    <property type="nucleotide sequence ID" value="NZ_FOOU01000013.1"/>
</dbReference>
<reference evidence="2" key="1">
    <citation type="submission" date="2016-10" db="EMBL/GenBank/DDBJ databases">
        <authorList>
            <person name="Varghese N."/>
            <person name="Submissions S."/>
        </authorList>
    </citation>
    <scope>NUCLEOTIDE SEQUENCE [LARGE SCALE GENOMIC DNA]</scope>
    <source>
        <strain evidence="2">CGMCC 1.10971</strain>
    </source>
</reference>
<dbReference type="AlphaFoldDB" id="A0A1I2ULC7"/>
<organism evidence="1 2">
    <name type="scientific">Neptunomonas qingdaonensis</name>
    <dbReference type="NCBI Taxonomy" id="1045558"/>
    <lineage>
        <taxon>Bacteria</taxon>
        <taxon>Pseudomonadati</taxon>
        <taxon>Pseudomonadota</taxon>
        <taxon>Gammaproteobacteria</taxon>
        <taxon>Oceanospirillales</taxon>
        <taxon>Oceanospirillaceae</taxon>
        <taxon>Neptunomonas</taxon>
    </lineage>
</organism>
<gene>
    <name evidence="1" type="ORF">SAMN05216175_11389</name>
</gene>
<dbReference type="OrthoDB" id="6118100at2"/>
<name>A0A1I2ULC7_9GAMM</name>
<proteinExistence type="predicted"/>
<dbReference type="Proteomes" id="UP000198623">
    <property type="component" value="Unassembled WGS sequence"/>
</dbReference>
<dbReference type="EMBL" id="FOOU01000013">
    <property type="protein sequence ID" value="SFG77853.1"/>
    <property type="molecule type" value="Genomic_DNA"/>
</dbReference>